<dbReference type="PROSITE" id="PS00010">
    <property type="entry name" value="ASX_HYDROXYL"/>
    <property type="match status" value="1"/>
</dbReference>
<feature type="domain" description="EGF-like" evidence="14">
    <location>
        <begin position="420"/>
        <end position="460"/>
    </location>
</feature>
<keyword evidence="7" id="KW-0732">Signal</keyword>
<evidence type="ECO:0000256" key="7">
    <source>
        <dbReference type="ARBA" id="ARBA00022729"/>
    </source>
</evidence>
<dbReference type="InterPro" id="IPR001881">
    <property type="entry name" value="EGF-like_Ca-bd_dom"/>
</dbReference>
<organism evidence="16">
    <name type="scientific">Chlorella variabilis</name>
    <name type="common">Green alga</name>
    <dbReference type="NCBI Taxonomy" id="554065"/>
    <lineage>
        <taxon>Eukaryota</taxon>
        <taxon>Viridiplantae</taxon>
        <taxon>Chlorophyta</taxon>
        <taxon>core chlorophytes</taxon>
        <taxon>Trebouxiophyceae</taxon>
        <taxon>Chlorellales</taxon>
        <taxon>Chlorellaceae</taxon>
        <taxon>Chlorella clade</taxon>
        <taxon>Chlorella</taxon>
    </lineage>
</organism>
<dbReference type="FunFam" id="2.10.25.10:FF:000038">
    <property type="entry name" value="Fibrillin 2"/>
    <property type="match status" value="1"/>
</dbReference>
<dbReference type="Gene3D" id="3.50.4.10">
    <property type="entry name" value="Hepatocyte Growth Factor"/>
    <property type="match status" value="1"/>
</dbReference>
<dbReference type="InterPro" id="IPR045053">
    <property type="entry name" value="MAN-like"/>
</dbReference>
<evidence type="ECO:0000256" key="6">
    <source>
        <dbReference type="ARBA" id="ARBA00022536"/>
    </source>
</evidence>
<dbReference type="Gene3D" id="3.20.20.80">
    <property type="entry name" value="Glycosidases"/>
    <property type="match status" value="1"/>
</dbReference>
<evidence type="ECO:0000256" key="5">
    <source>
        <dbReference type="ARBA" id="ARBA00022525"/>
    </source>
</evidence>
<evidence type="ECO:0000256" key="11">
    <source>
        <dbReference type="ARBA" id="ARBA00023295"/>
    </source>
</evidence>
<dbReference type="Pfam" id="PF26410">
    <property type="entry name" value="GH5_mannosidase"/>
    <property type="match status" value="1"/>
</dbReference>
<dbReference type="InParanoid" id="E1Z965"/>
<evidence type="ECO:0000256" key="9">
    <source>
        <dbReference type="ARBA" id="ARBA00022801"/>
    </source>
</evidence>
<name>E1Z965_CHLVA</name>
<feature type="region of interest" description="Disordered" evidence="13">
    <location>
        <begin position="595"/>
        <end position="629"/>
    </location>
</feature>
<accession>E1Z965</accession>
<dbReference type="PROSITE" id="PS01187">
    <property type="entry name" value="EGF_CA"/>
    <property type="match status" value="1"/>
</dbReference>
<gene>
    <name evidence="15" type="ORF">CHLNCDRAFT_142964</name>
</gene>
<evidence type="ECO:0000256" key="4">
    <source>
        <dbReference type="ARBA" id="ARBA00012706"/>
    </source>
</evidence>
<dbReference type="Pfam" id="PF12947">
    <property type="entry name" value="EGF_3"/>
    <property type="match status" value="1"/>
</dbReference>
<reference evidence="15 16" key="1">
    <citation type="journal article" date="2010" name="Plant Cell">
        <title>The Chlorella variabilis NC64A genome reveals adaptation to photosymbiosis, coevolution with viruses, and cryptic sex.</title>
        <authorList>
            <person name="Blanc G."/>
            <person name="Duncan G."/>
            <person name="Agarkova I."/>
            <person name="Borodovsky M."/>
            <person name="Gurnon J."/>
            <person name="Kuo A."/>
            <person name="Lindquist E."/>
            <person name="Lucas S."/>
            <person name="Pangilinan J."/>
            <person name="Polle J."/>
            <person name="Salamov A."/>
            <person name="Terry A."/>
            <person name="Yamada T."/>
            <person name="Dunigan D.D."/>
            <person name="Grigoriev I.V."/>
            <person name="Claverie J.M."/>
            <person name="Van Etten J.L."/>
        </authorList>
    </citation>
    <scope>NUCLEOTIDE SEQUENCE [LARGE SCALE GENOMIC DNA]</scope>
    <source>
        <strain evidence="15 16">NC64A</strain>
    </source>
</reference>
<evidence type="ECO:0000256" key="1">
    <source>
        <dbReference type="ARBA" id="ARBA00001678"/>
    </source>
</evidence>
<dbReference type="STRING" id="554065.E1Z965"/>
<dbReference type="InterPro" id="IPR003609">
    <property type="entry name" value="Pan_app"/>
</dbReference>
<keyword evidence="11" id="KW-0326">Glycosidase</keyword>
<dbReference type="EC" id="3.2.1.78" evidence="4"/>
<dbReference type="GO" id="GO:0016985">
    <property type="term" value="F:mannan endo-1,4-beta-mannosidase activity"/>
    <property type="evidence" value="ECO:0007669"/>
    <property type="project" value="UniProtKB-EC"/>
</dbReference>
<dbReference type="eggNOG" id="ENOG502QVVQ">
    <property type="taxonomic scope" value="Eukaryota"/>
</dbReference>
<dbReference type="InterPro" id="IPR017853">
    <property type="entry name" value="GH"/>
</dbReference>
<keyword evidence="9" id="KW-0378">Hydrolase</keyword>
<dbReference type="InterPro" id="IPR018097">
    <property type="entry name" value="EGF_Ca-bd_CS"/>
</dbReference>
<dbReference type="InterPro" id="IPR001547">
    <property type="entry name" value="Glyco_hydro_5"/>
</dbReference>
<evidence type="ECO:0000256" key="13">
    <source>
        <dbReference type="SAM" id="MobiDB-lite"/>
    </source>
</evidence>
<keyword evidence="10" id="KW-1015">Disulfide bond</keyword>
<dbReference type="PANTHER" id="PTHR31451:SF39">
    <property type="entry name" value="MANNAN ENDO-1,4-BETA-MANNOSIDASE 1"/>
    <property type="match status" value="1"/>
</dbReference>
<dbReference type="PANTHER" id="PTHR31451">
    <property type="match status" value="1"/>
</dbReference>
<dbReference type="Proteomes" id="UP000008141">
    <property type="component" value="Unassembled WGS sequence"/>
</dbReference>
<dbReference type="GO" id="GO:0005576">
    <property type="term" value="C:extracellular region"/>
    <property type="evidence" value="ECO:0007669"/>
    <property type="project" value="UniProtKB-SubCell"/>
</dbReference>
<evidence type="ECO:0000256" key="3">
    <source>
        <dbReference type="ARBA" id="ARBA00005641"/>
    </source>
</evidence>
<dbReference type="KEGG" id="cvr:CHLNCDRAFT_142964"/>
<evidence type="ECO:0000256" key="12">
    <source>
        <dbReference type="PROSITE-ProRule" id="PRU00076"/>
    </source>
</evidence>
<protein>
    <recommendedName>
        <fullName evidence="4">mannan endo-1,4-beta-mannosidase</fullName>
        <ecNumber evidence="4">3.2.1.78</ecNumber>
    </recommendedName>
</protein>
<evidence type="ECO:0000256" key="2">
    <source>
        <dbReference type="ARBA" id="ARBA00004613"/>
    </source>
</evidence>
<keyword evidence="8" id="KW-0677">Repeat</keyword>
<sequence length="629" mass="66733">MLVGRAQVLIERQQTRATPASNGGSDMDHYVRVEGGQFVVDCKRFYVSGWNMWELVEAAAGGLELFGASLPPNTTGPALVRRMMDRAVANQFNVIRAWAHTVTPQYALQTAPGQYNEAVFRGLDYALDEARKRGLRLLLSLTDNWQATGGADEFVRWAGSGDHESFFTDPKAKQLYKAHAAAVLSRVNTINGRRYSQDPTIFGWNLINEPRCYQCGGVLARWVGEMAAHVKALDPNHLLTVGAEGFYPASLSQAAANPQGADSWANEEGQNFVADHASPSIDFMSMHLWINNWWAVDKPLLMEEFGVWGGNGDEQQQYYRLIYDAIAENAKAGGPAQGALFWTWYAEGQKAPAEEGGTASGLFGVFESNSAVWPLMRGFSATMRSLSGPAAAGCRPAGRAPAAAGPCGDAGYEGPGCNIDINECARQTAGCDPNAACTNQAGGFACHCFDGYTGDGASCQPAAALADVQTQYVSDGAARLACSEGRDVVYPEGAPGFQYDVTGALDRVKGGGQKDGYGSRSAVEPISCMLACNAAPGCDSFSYNAAQKRCFLKSGASRQTCGSAPTVCVSARGKTYSCGVWMTYFKRQATGGSTAVTQAPSKASSAAANDTPASSSTASKQLAAAFSRP</sequence>
<keyword evidence="16" id="KW-1185">Reference proteome</keyword>
<dbReference type="SMART" id="SM00179">
    <property type="entry name" value="EGF_CA"/>
    <property type="match status" value="1"/>
</dbReference>
<comment type="caution">
    <text evidence="12">Lacks conserved residue(s) required for the propagation of feature annotation.</text>
</comment>
<dbReference type="InterPro" id="IPR000742">
    <property type="entry name" value="EGF"/>
</dbReference>
<dbReference type="InterPro" id="IPR000152">
    <property type="entry name" value="EGF-type_Asp/Asn_hydroxyl_site"/>
</dbReference>
<dbReference type="RefSeq" id="XP_005849565.1">
    <property type="nucleotide sequence ID" value="XM_005849503.1"/>
</dbReference>
<dbReference type="AlphaFoldDB" id="E1Z965"/>
<comment type="catalytic activity">
    <reaction evidence="1">
        <text>Random hydrolysis of (1-&gt;4)-beta-D-mannosidic linkages in mannans, galactomannans and glucomannans.</text>
        <dbReference type="EC" id="3.2.1.78"/>
    </reaction>
</comment>
<dbReference type="SUPFAM" id="SSF51445">
    <property type="entry name" value="(Trans)glycosidases"/>
    <property type="match status" value="1"/>
</dbReference>
<dbReference type="Pfam" id="PF00024">
    <property type="entry name" value="PAN_1"/>
    <property type="match status" value="1"/>
</dbReference>
<dbReference type="SMART" id="SM00181">
    <property type="entry name" value="EGF"/>
    <property type="match status" value="1"/>
</dbReference>
<dbReference type="CDD" id="cd00054">
    <property type="entry name" value="EGF_CA"/>
    <property type="match status" value="1"/>
</dbReference>
<evidence type="ECO:0000313" key="16">
    <source>
        <dbReference type="Proteomes" id="UP000008141"/>
    </source>
</evidence>
<keyword evidence="6 12" id="KW-0245">EGF-like domain</keyword>
<dbReference type="EMBL" id="GL433839">
    <property type="protein sequence ID" value="EFN57463.1"/>
    <property type="molecule type" value="Genomic_DNA"/>
</dbReference>
<evidence type="ECO:0000256" key="10">
    <source>
        <dbReference type="ARBA" id="ARBA00023157"/>
    </source>
</evidence>
<feature type="compositionally biased region" description="Polar residues" evidence="13">
    <location>
        <begin position="595"/>
        <end position="620"/>
    </location>
</feature>
<dbReference type="OrthoDB" id="406631at2759"/>
<dbReference type="GeneID" id="17357100"/>
<dbReference type="Gene3D" id="2.10.25.10">
    <property type="entry name" value="Laminin"/>
    <property type="match status" value="1"/>
</dbReference>
<dbReference type="GO" id="GO:0005509">
    <property type="term" value="F:calcium ion binding"/>
    <property type="evidence" value="ECO:0007669"/>
    <property type="project" value="InterPro"/>
</dbReference>
<dbReference type="PROSITE" id="PS50026">
    <property type="entry name" value="EGF_3"/>
    <property type="match status" value="1"/>
</dbReference>
<evidence type="ECO:0000313" key="15">
    <source>
        <dbReference type="EMBL" id="EFN57463.1"/>
    </source>
</evidence>
<dbReference type="FunCoup" id="E1Z965">
    <property type="interactions" value="168"/>
</dbReference>
<dbReference type="InterPro" id="IPR024731">
    <property type="entry name" value="NELL2-like_EGF"/>
</dbReference>
<dbReference type="PROSITE" id="PS01186">
    <property type="entry name" value="EGF_2"/>
    <property type="match status" value="1"/>
</dbReference>
<keyword evidence="5" id="KW-0964">Secreted</keyword>
<evidence type="ECO:0000259" key="14">
    <source>
        <dbReference type="PROSITE" id="PS50026"/>
    </source>
</evidence>
<comment type="subcellular location">
    <subcellularLocation>
        <location evidence="2">Secreted</location>
    </subcellularLocation>
</comment>
<dbReference type="SUPFAM" id="SSF57196">
    <property type="entry name" value="EGF/Laminin"/>
    <property type="match status" value="1"/>
</dbReference>
<evidence type="ECO:0000256" key="8">
    <source>
        <dbReference type="ARBA" id="ARBA00022737"/>
    </source>
</evidence>
<proteinExistence type="inferred from homology"/>
<comment type="similarity">
    <text evidence="3">Belongs to the glycosyl hydrolase 5 (cellulase A) family.</text>
</comment>
<dbReference type="GO" id="GO:0000272">
    <property type="term" value="P:polysaccharide catabolic process"/>
    <property type="evidence" value="ECO:0007669"/>
    <property type="project" value="InterPro"/>
</dbReference>